<dbReference type="Gramene" id="Zm00001eb040410_T001">
    <property type="protein sequence ID" value="Zm00001eb040410_P001"/>
    <property type="gene ID" value="Zm00001eb040410"/>
</dbReference>
<accession>A0A1D6KNC3</accession>
<organism evidence="2">
    <name type="scientific">Zea mays</name>
    <name type="common">Maize</name>
    <dbReference type="NCBI Taxonomy" id="4577"/>
    <lineage>
        <taxon>Eukaryota</taxon>
        <taxon>Viridiplantae</taxon>
        <taxon>Streptophyta</taxon>
        <taxon>Embryophyta</taxon>
        <taxon>Tracheophyta</taxon>
        <taxon>Spermatophyta</taxon>
        <taxon>Magnoliopsida</taxon>
        <taxon>Liliopsida</taxon>
        <taxon>Poales</taxon>
        <taxon>Poaceae</taxon>
        <taxon>PACMAD clade</taxon>
        <taxon>Panicoideae</taxon>
        <taxon>Andropogonodae</taxon>
        <taxon>Andropogoneae</taxon>
        <taxon>Tripsacinae</taxon>
        <taxon>Zea</taxon>
    </lineage>
</organism>
<reference evidence="3" key="3">
    <citation type="submission" date="2021-05" db="UniProtKB">
        <authorList>
            <consortium name="EnsemblPlants"/>
        </authorList>
    </citation>
    <scope>IDENTIFICATION</scope>
    <source>
        <strain evidence="3">cv. B73</strain>
    </source>
</reference>
<evidence type="ECO:0000313" key="4">
    <source>
        <dbReference type="Proteomes" id="UP000007305"/>
    </source>
</evidence>
<name>A0A1D6KNC3_MAIZE</name>
<dbReference type="AlphaFoldDB" id="A0A1D6KNC3"/>
<gene>
    <name evidence="2" type="ORF">ZEAMMB73_Zm00001d032061</name>
</gene>
<dbReference type="STRING" id="4577.A0A1D6KNC3"/>
<proteinExistence type="predicted"/>
<dbReference type="EnsemblPlants" id="Zm00001eb040410_T001">
    <property type="protein sequence ID" value="Zm00001eb040410_P001"/>
    <property type="gene ID" value="Zm00001eb040410"/>
</dbReference>
<keyword evidence="4" id="KW-1185">Reference proteome</keyword>
<dbReference type="Proteomes" id="UP000007305">
    <property type="component" value="Chromosome 1"/>
</dbReference>
<protein>
    <submittedName>
        <fullName evidence="2 3">Uncharacterized protein</fullName>
    </submittedName>
</protein>
<dbReference type="EMBL" id="CM007647">
    <property type="protein sequence ID" value="ONM04318.1"/>
    <property type="molecule type" value="Genomic_DNA"/>
</dbReference>
<reference evidence="2 4" key="1">
    <citation type="submission" date="2015-12" db="EMBL/GenBank/DDBJ databases">
        <title>Update maize B73 reference genome by single molecule sequencing technologies.</title>
        <authorList>
            <consortium name="Maize Genome Sequencing Project"/>
            <person name="Ware D."/>
        </authorList>
    </citation>
    <scope>NUCLEOTIDE SEQUENCE [LARGE SCALE GENOMIC DNA]</scope>
    <source>
        <strain evidence="4">cv. B73</strain>
        <tissue evidence="2">Seedling</tissue>
    </source>
</reference>
<evidence type="ECO:0000313" key="2">
    <source>
        <dbReference type="EMBL" id="ONM04318.1"/>
    </source>
</evidence>
<evidence type="ECO:0000256" key="1">
    <source>
        <dbReference type="SAM" id="MobiDB-lite"/>
    </source>
</evidence>
<evidence type="ECO:0000313" key="3">
    <source>
        <dbReference type="EnsemblPlants" id="Zm00001eb040410_P001"/>
    </source>
</evidence>
<reference evidence="3" key="2">
    <citation type="submission" date="2019-07" db="EMBL/GenBank/DDBJ databases">
        <authorList>
            <person name="Seetharam A."/>
            <person name="Woodhouse M."/>
            <person name="Cannon E."/>
        </authorList>
    </citation>
    <scope>NUCLEOTIDE SEQUENCE [LARGE SCALE GENOMIC DNA]</scope>
    <source>
        <strain evidence="3">cv. B73</strain>
    </source>
</reference>
<sequence>MEEGFIGARRRSCNGYQRLRAPPPPTPGRGTCRLERRAVLGSGGWRFVRLRRCRAIAPRWSSPLQLLSRILDTYITSMLSQPLNILKPLNMPPPKLRRDASPGTGSSRRRDAGGSGRGVLLAEAAPENATTDGGGGDSSSRKA</sequence>
<feature type="region of interest" description="Disordered" evidence="1">
    <location>
        <begin position="84"/>
        <end position="143"/>
    </location>
</feature>